<dbReference type="RefSeq" id="WP_055681181.1">
    <property type="nucleotide sequence ID" value="NZ_CXPG01000011.1"/>
</dbReference>
<dbReference type="InterPro" id="IPR000182">
    <property type="entry name" value="GNAT_dom"/>
</dbReference>
<feature type="domain" description="N-acetyltransferase" evidence="3">
    <location>
        <begin position="5"/>
        <end position="167"/>
    </location>
</feature>
<dbReference type="InterPro" id="IPR050832">
    <property type="entry name" value="Bact_Acetyltransf"/>
</dbReference>
<dbReference type="CDD" id="cd04301">
    <property type="entry name" value="NAT_SF"/>
    <property type="match status" value="1"/>
</dbReference>
<evidence type="ECO:0000256" key="2">
    <source>
        <dbReference type="ARBA" id="ARBA00023315"/>
    </source>
</evidence>
<dbReference type="GO" id="GO:0016747">
    <property type="term" value="F:acyltransferase activity, transferring groups other than amino-acyl groups"/>
    <property type="evidence" value="ECO:0007669"/>
    <property type="project" value="InterPro"/>
</dbReference>
<dbReference type="SUPFAM" id="SSF55729">
    <property type="entry name" value="Acyl-CoA N-acyltransferases (Nat)"/>
    <property type="match status" value="1"/>
</dbReference>
<dbReference type="PANTHER" id="PTHR43877">
    <property type="entry name" value="AMINOALKYLPHOSPHONATE N-ACETYLTRANSFERASE-RELATED-RELATED"/>
    <property type="match status" value="1"/>
</dbReference>
<dbReference type="Proteomes" id="UP000048908">
    <property type="component" value="Unassembled WGS sequence"/>
</dbReference>
<evidence type="ECO:0000313" key="4">
    <source>
        <dbReference type="EMBL" id="CTQ31687.1"/>
    </source>
</evidence>
<dbReference type="PROSITE" id="PS51186">
    <property type="entry name" value="GNAT"/>
    <property type="match status" value="1"/>
</dbReference>
<evidence type="ECO:0000259" key="3">
    <source>
        <dbReference type="PROSITE" id="PS51186"/>
    </source>
</evidence>
<keyword evidence="1 4" id="KW-0808">Transferase</keyword>
<sequence>MNAAPVLRRLGAEDGRAWLALMLAGVRELPDAFLSTEDELLALTPDDIHARIERSLLHGLFDGDRLVGVAGLNPGGPRAVRHRAEVGPFHILPEWRGRGLADRLMEAMVSEARTRGIAWLDLWVAAGNGRALAFYARHGFQRTGFRADAVRVDDVPCDDVLMARSLEAVAWGV</sequence>
<dbReference type="STRING" id="282197.SAMN04488517_106179"/>
<keyword evidence="5" id="KW-1185">Reference proteome</keyword>
<dbReference type="InterPro" id="IPR016181">
    <property type="entry name" value="Acyl_CoA_acyltransferase"/>
</dbReference>
<organism evidence="4 5">
    <name type="scientific">Jannaschia rubra</name>
    <dbReference type="NCBI Taxonomy" id="282197"/>
    <lineage>
        <taxon>Bacteria</taxon>
        <taxon>Pseudomonadati</taxon>
        <taxon>Pseudomonadota</taxon>
        <taxon>Alphaproteobacteria</taxon>
        <taxon>Rhodobacterales</taxon>
        <taxon>Roseobacteraceae</taxon>
        <taxon>Jannaschia</taxon>
    </lineage>
</organism>
<dbReference type="OrthoDB" id="9788300at2"/>
<keyword evidence="2" id="KW-0012">Acyltransferase</keyword>
<dbReference type="AlphaFoldDB" id="A0A0M6XM99"/>
<evidence type="ECO:0000313" key="5">
    <source>
        <dbReference type="Proteomes" id="UP000048908"/>
    </source>
</evidence>
<evidence type="ECO:0000256" key="1">
    <source>
        <dbReference type="ARBA" id="ARBA00022679"/>
    </source>
</evidence>
<name>A0A0M6XM99_9RHOB</name>
<dbReference type="EMBL" id="CXPG01000011">
    <property type="protein sequence ID" value="CTQ31687.1"/>
    <property type="molecule type" value="Genomic_DNA"/>
</dbReference>
<protein>
    <submittedName>
        <fullName evidence="4">Ribosomal-protein-alanine acetyltransferase</fullName>
    </submittedName>
</protein>
<proteinExistence type="predicted"/>
<dbReference type="Gene3D" id="3.40.630.30">
    <property type="match status" value="1"/>
</dbReference>
<reference evidence="4 5" key="1">
    <citation type="submission" date="2015-07" db="EMBL/GenBank/DDBJ databases">
        <authorList>
            <person name="Noorani M."/>
        </authorList>
    </citation>
    <scope>NUCLEOTIDE SEQUENCE [LARGE SCALE GENOMIC DNA]</scope>
    <source>
        <strain evidence="4 5">CECT 5088</strain>
    </source>
</reference>
<accession>A0A0M6XM99</accession>
<dbReference type="Pfam" id="PF00583">
    <property type="entry name" value="Acetyltransf_1"/>
    <property type="match status" value="1"/>
</dbReference>
<dbReference type="PANTHER" id="PTHR43877:SF2">
    <property type="entry name" value="AMINOALKYLPHOSPHONATE N-ACETYLTRANSFERASE-RELATED"/>
    <property type="match status" value="1"/>
</dbReference>
<gene>
    <name evidence="4" type="ORF">JAN5088_00445</name>
</gene>